<dbReference type="InterPro" id="IPR030395">
    <property type="entry name" value="GP_PDE_dom"/>
</dbReference>
<dbReference type="STRING" id="1182545.A0A072P562"/>
<dbReference type="PROSITE" id="PS51704">
    <property type="entry name" value="GP_PDE"/>
    <property type="match status" value="1"/>
</dbReference>
<dbReference type="GeneID" id="25284194"/>
<dbReference type="GO" id="GO:0006629">
    <property type="term" value="P:lipid metabolic process"/>
    <property type="evidence" value="ECO:0007669"/>
    <property type="project" value="InterPro"/>
</dbReference>
<dbReference type="Proteomes" id="UP000027920">
    <property type="component" value="Unassembled WGS sequence"/>
</dbReference>
<dbReference type="PANTHER" id="PTHR46211:SF14">
    <property type="entry name" value="GLYCEROPHOSPHODIESTER PHOSPHODIESTERASE"/>
    <property type="match status" value="1"/>
</dbReference>
<dbReference type="GO" id="GO:0008081">
    <property type="term" value="F:phosphoric diester hydrolase activity"/>
    <property type="evidence" value="ECO:0007669"/>
    <property type="project" value="InterPro"/>
</dbReference>
<name>A0A072P562_9EURO</name>
<comment type="caution">
    <text evidence="2">The sequence shown here is derived from an EMBL/GenBank/DDBJ whole genome shotgun (WGS) entry which is preliminary data.</text>
</comment>
<organism evidence="2 3">
    <name type="scientific">Exophiala aquamarina CBS 119918</name>
    <dbReference type="NCBI Taxonomy" id="1182545"/>
    <lineage>
        <taxon>Eukaryota</taxon>
        <taxon>Fungi</taxon>
        <taxon>Dikarya</taxon>
        <taxon>Ascomycota</taxon>
        <taxon>Pezizomycotina</taxon>
        <taxon>Eurotiomycetes</taxon>
        <taxon>Chaetothyriomycetidae</taxon>
        <taxon>Chaetothyriales</taxon>
        <taxon>Herpotrichiellaceae</taxon>
        <taxon>Exophiala</taxon>
    </lineage>
</organism>
<accession>A0A072P562</accession>
<gene>
    <name evidence="2" type="ORF">A1O9_09284</name>
</gene>
<feature type="domain" description="GP-PDE" evidence="1">
    <location>
        <begin position="12"/>
        <end position="273"/>
    </location>
</feature>
<dbReference type="SUPFAM" id="SSF51695">
    <property type="entry name" value="PLC-like phosphodiesterases"/>
    <property type="match status" value="1"/>
</dbReference>
<dbReference type="Pfam" id="PF03009">
    <property type="entry name" value="GDPD"/>
    <property type="match status" value="1"/>
</dbReference>
<dbReference type="EMBL" id="AMGV01000009">
    <property type="protein sequence ID" value="KEF54842.1"/>
    <property type="molecule type" value="Genomic_DNA"/>
</dbReference>
<proteinExistence type="predicted"/>
<dbReference type="RefSeq" id="XP_013257432.1">
    <property type="nucleotide sequence ID" value="XM_013401978.1"/>
</dbReference>
<evidence type="ECO:0000313" key="2">
    <source>
        <dbReference type="EMBL" id="KEF54842.1"/>
    </source>
</evidence>
<dbReference type="HOGENOM" id="CLU_030006_3_4_1"/>
<evidence type="ECO:0000259" key="1">
    <source>
        <dbReference type="PROSITE" id="PS51704"/>
    </source>
</evidence>
<dbReference type="OrthoDB" id="1058301at2759"/>
<reference evidence="2 3" key="1">
    <citation type="submission" date="2013-03" db="EMBL/GenBank/DDBJ databases">
        <title>The Genome Sequence of Exophiala aquamarina CBS 119918.</title>
        <authorList>
            <consortium name="The Broad Institute Genomics Platform"/>
            <person name="Cuomo C."/>
            <person name="de Hoog S."/>
            <person name="Gorbushina A."/>
            <person name="Walker B."/>
            <person name="Young S.K."/>
            <person name="Zeng Q."/>
            <person name="Gargeya S."/>
            <person name="Fitzgerald M."/>
            <person name="Haas B."/>
            <person name="Abouelleil A."/>
            <person name="Allen A.W."/>
            <person name="Alvarado L."/>
            <person name="Arachchi H.M."/>
            <person name="Berlin A.M."/>
            <person name="Chapman S.B."/>
            <person name="Gainer-Dewar J."/>
            <person name="Goldberg J."/>
            <person name="Griggs A."/>
            <person name="Gujja S."/>
            <person name="Hansen M."/>
            <person name="Howarth C."/>
            <person name="Imamovic A."/>
            <person name="Ireland A."/>
            <person name="Larimer J."/>
            <person name="McCowan C."/>
            <person name="Murphy C."/>
            <person name="Pearson M."/>
            <person name="Poon T.W."/>
            <person name="Priest M."/>
            <person name="Roberts A."/>
            <person name="Saif S."/>
            <person name="Shea T."/>
            <person name="Sisk P."/>
            <person name="Sykes S."/>
            <person name="Wortman J."/>
            <person name="Nusbaum C."/>
            <person name="Birren B."/>
        </authorList>
    </citation>
    <scope>NUCLEOTIDE SEQUENCE [LARGE SCALE GENOMIC DNA]</scope>
    <source>
        <strain evidence="2 3">CBS 119918</strain>
    </source>
</reference>
<protein>
    <recommendedName>
        <fullName evidence="1">GP-PDE domain-containing protein</fullName>
    </recommendedName>
</protein>
<dbReference type="InterPro" id="IPR017946">
    <property type="entry name" value="PLC-like_Pdiesterase_TIM-brl"/>
</dbReference>
<sequence>MTNPLRMTPQTTRIAGHRGYSSGAPENTLSAFRKAREVGGKGVTCETDLALTRDGELILIHDETVDRTTDGQGLVRNTDYSEIVKLDAGRWFSEAFAGERIPLLRDALELARELGIIYQLELKVYDRNDEIFQKLRALIDELQCADLLQFSSFDFVQLRALKKVIPEVPTVAISHSRLIDPAAVAREAKVDAVNLEIQHFPSGEAHQLHAEGFGVFLHVPAPKRLAALKSYGVDVEAQAVQWVRDGWLDQLISDDVEQVVRIMNQARVDMKME</sequence>
<dbReference type="Gene3D" id="3.20.20.190">
    <property type="entry name" value="Phosphatidylinositol (PI) phosphodiesterase"/>
    <property type="match status" value="1"/>
</dbReference>
<keyword evidence="3" id="KW-1185">Reference proteome</keyword>
<dbReference type="PANTHER" id="PTHR46211">
    <property type="entry name" value="GLYCEROPHOSPHORYL DIESTER PHOSPHODIESTERASE"/>
    <property type="match status" value="1"/>
</dbReference>
<evidence type="ECO:0000313" key="3">
    <source>
        <dbReference type="Proteomes" id="UP000027920"/>
    </source>
</evidence>
<dbReference type="AlphaFoldDB" id="A0A072P562"/>
<dbReference type="VEuPathDB" id="FungiDB:A1O9_09284"/>